<feature type="compositionally biased region" description="Acidic residues" evidence="2">
    <location>
        <begin position="60"/>
        <end position="78"/>
    </location>
</feature>
<feature type="compositionally biased region" description="Acidic residues" evidence="2">
    <location>
        <begin position="738"/>
        <end position="754"/>
    </location>
</feature>
<feature type="region of interest" description="Disordered" evidence="2">
    <location>
        <begin position="314"/>
        <end position="352"/>
    </location>
</feature>
<dbReference type="PANTHER" id="PTHR14490:SF5">
    <property type="entry name" value="PROTEIN KRI1 HOMOLOG"/>
    <property type="match status" value="1"/>
</dbReference>
<evidence type="ECO:0000313" key="5">
    <source>
        <dbReference type="Proteomes" id="UP000284842"/>
    </source>
</evidence>
<dbReference type="PANTHER" id="PTHR14490">
    <property type="entry name" value="ZINC FINGER, ZZ TYPE"/>
    <property type="match status" value="1"/>
</dbReference>
<feature type="compositionally biased region" description="Basic residues" evidence="2">
    <location>
        <begin position="795"/>
        <end position="810"/>
    </location>
</feature>
<feature type="domain" description="Kri1-like C-terminal" evidence="3">
    <location>
        <begin position="597"/>
        <end position="679"/>
    </location>
</feature>
<comment type="caution">
    <text evidence="4">The sequence shown here is derived from an EMBL/GenBank/DDBJ whole genome shotgun (WGS) entry which is preliminary data.</text>
</comment>
<dbReference type="OrthoDB" id="10252032at2759"/>
<dbReference type="STRING" id="181874.A0A409WCV5"/>
<protein>
    <recommendedName>
        <fullName evidence="3">Kri1-like C-terminal domain-containing protein</fullName>
    </recommendedName>
</protein>
<evidence type="ECO:0000313" key="4">
    <source>
        <dbReference type="EMBL" id="PPQ76280.1"/>
    </source>
</evidence>
<dbReference type="GO" id="GO:0000447">
    <property type="term" value="P:endonucleolytic cleavage in ITS1 to separate SSU-rRNA from 5.8S rRNA and LSU-rRNA from tricistronic rRNA transcript (SSU-rRNA, 5.8S rRNA, LSU-rRNA)"/>
    <property type="evidence" value="ECO:0007669"/>
    <property type="project" value="TreeGrafter"/>
</dbReference>
<dbReference type="InParanoid" id="A0A409WCV5"/>
<dbReference type="Proteomes" id="UP000284842">
    <property type="component" value="Unassembled WGS sequence"/>
</dbReference>
<feature type="compositionally biased region" description="Gly residues" evidence="2">
    <location>
        <begin position="694"/>
        <end position="703"/>
    </location>
</feature>
<feature type="compositionally biased region" description="Acidic residues" evidence="2">
    <location>
        <begin position="488"/>
        <end position="502"/>
    </location>
</feature>
<feature type="compositionally biased region" description="Acidic residues" evidence="2">
    <location>
        <begin position="337"/>
        <end position="349"/>
    </location>
</feature>
<feature type="compositionally biased region" description="Acidic residues" evidence="2">
    <location>
        <begin position="582"/>
        <end position="591"/>
    </location>
</feature>
<feature type="region of interest" description="Disordered" evidence="2">
    <location>
        <begin position="534"/>
        <end position="591"/>
    </location>
</feature>
<organism evidence="4 5">
    <name type="scientific">Panaeolus cyanescens</name>
    <dbReference type="NCBI Taxonomy" id="181874"/>
    <lineage>
        <taxon>Eukaryota</taxon>
        <taxon>Fungi</taxon>
        <taxon>Dikarya</taxon>
        <taxon>Basidiomycota</taxon>
        <taxon>Agaricomycotina</taxon>
        <taxon>Agaricomycetes</taxon>
        <taxon>Agaricomycetidae</taxon>
        <taxon>Agaricales</taxon>
        <taxon>Agaricineae</taxon>
        <taxon>Galeropsidaceae</taxon>
        <taxon>Panaeolus</taxon>
    </lineage>
</organism>
<gene>
    <name evidence="4" type="ORF">CVT24_009812</name>
</gene>
<evidence type="ECO:0000256" key="2">
    <source>
        <dbReference type="SAM" id="MobiDB-lite"/>
    </source>
</evidence>
<feature type="compositionally biased region" description="Acidic residues" evidence="2">
    <location>
        <begin position="561"/>
        <end position="574"/>
    </location>
</feature>
<evidence type="ECO:0000259" key="3">
    <source>
        <dbReference type="Pfam" id="PF12936"/>
    </source>
</evidence>
<keyword evidence="5" id="KW-1185">Reference proteome</keyword>
<proteinExistence type="inferred from homology"/>
<feature type="compositionally biased region" description="Basic and acidic residues" evidence="2">
    <location>
        <begin position="390"/>
        <end position="416"/>
    </location>
</feature>
<feature type="compositionally biased region" description="Basic residues" evidence="2">
    <location>
        <begin position="262"/>
        <end position="273"/>
    </location>
</feature>
<dbReference type="InterPro" id="IPR018034">
    <property type="entry name" value="Kri1"/>
</dbReference>
<dbReference type="Pfam" id="PF05178">
    <property type="entry name" value="Kri1"/>
    <property type="match status" value="1"/>
</dbReference>
<dbReference type="GO" id="GO:0030686">
    <property type="term" value="C:90S preribosome"/>
    <property type="evidence" value="ECO:0007669"/>
    <property type="project" value="TreeGrafter"/>
</dbReference>
<feature type="region of interest" description="Disordered" evidence="2">
    <location>
        <begin position="486"/>
        <end position="517"/>
    </location>
</feature>
<feature type="compositionally biased region" description="Basic and acidic residues" evidence="2">
    <location>
        <begin position="194"/>
        <end position="224"/>
    </location>
</feature>
<feature type="region of interest" description="Disordered" evidence="2">
    <location>
        <begin position="181"/>
        <end position="289"/>
    </location>
</feature>
<feature type="compositionally biased region" description="Basic residues" evidence="2">
    <location>
        <begin position="719"/>
        <end position="730"/>
    </location>
</feature>
<comment type="similarity">
    <text evidence="1">Belongs to the KRI1 family.</text>
</comment>
<feature type="region of interest" description="Disordered" evidence="2">
    <location>
        <begin position="375"/>
        <end position="416"/>
    </location>
</feature>
<dbReference type="AlphaFoldDB" id="A0A409WCV5"/>
<feature type="compositionally biased region" description="Basic and acidic residues" evidence="2">
    <location>
        <begin position="274"/>
        <end position="287"/>
    </location>
</feature>
<feature type="region of interest" description="Disordered" evidence="2">
    <location>
        <begin position="46"/>
        <end position="82"/>
    </location>
</feature>
<reference evidence="4 5" key="1">
    <citation type="journal article" date="2018" name="Evol. Lett.">
        <title>Horizontal gene cluster transfer increased hallucinogenic mushroom diversity.</title>
        <authorList>
            <person name="Reynolds H.T."/>
            <person name="Vijayakumar V."/>
            <person name="Gluck-Thaler E."/>
            <person name="Korotkin H.B."/>
            <person name="Matheny P.B."/>
            <person name="Slot J.C."/>
        </authorList>
    </citation>
    <scope>NUCLEOTIDE SEQUENCE [LARGE SCALE GENOMIC DNA]</scope>
    <source>
        <strain evidence="4 5">2629</strain>
    </source>
</reference>
<feature type="compositionally biased region" description="Basic and acidic residues" evidence="2">
    <location>
        <begin position="755"/>
        <end position="786"/>
    </location>
</feature>
<evidence type="ECO:0000256" key="1">
    <source>
        <dbReference type="ARBA" id="ARBA00007473"/>
    </source>
</evidence>
<feature type="region of interest" description="Disordered" evidence="2">
    <location>
        <begin position="691"/>
        <end position="810"/>
    </location>
</feature>
<dbReference type="GO" id="GO:0005730">
    <property type="term" value="C:nucleolus"/>
    <property type="evidence" value="ECO:0007669"/>
    <property type="project" value="TreeGrafter"/>
</dbReference>
<accession>A0A409WCV5</accession>
<dbReference type="FunCoup" id="A0A409WCV5">
    <property type="interactions" value="236"/>
</dbReference>
<dbReference type="InterPro" id="IPR024626">
    <property type="entry name" value="Kri1-like_C"/>
</dbReference>
<feature type="compositionally biased region" description="Basic and acidic residues" evidence="2">
    <location>
        <begin position="321"/>
        <end position="336"/>
    </location>
</feature>
<feature type="region of interest" description="Disordered" evidence="2">
    <location>
        <begin position="1"/>
        <end position="23"/>
    </location>
</feature>
<dbReference type="Pfam" id="PF12936">
    <property type="entry name" value="Kri1_C"/>
    <property type="match status" value="1"/>
</dbReference>
<dbReference type="EMBL" id="NHTK01005590">
    <property type="protein sequence ID" value="PPQ76280.1"/>
    <property type="molecule type" value="Genomic_DNA"/>
</dbReference>
<name>A0A409WCV5_9AGAR</name>
<feature type="compositionally biased region" description="Basic and acidic residues" evidence="2">
    <location>
        <begin position="704"/>
        <end position="718"/>
    </location>
</feature>
<feature type="compositionally biased region" description="Basic residues" evidence="2">
    <location>
        <begin position="548"/>
        <end position="557"/>
    </location>
</feature>
<sequence length="810" mass="91665">MASAKQELFSDSESDVGEKTTQLTINEHYAKAFQYRKEREELERLKAKYGSDYDPNASSDSDESTDSESAESEDEVGEELTPAVDAAILRTLARIKKRDPAIYDSGVNIYGEEVEKVSTKPLPSTTALAKKDKSKPVTLRQLNLEAQLSPANSRSPSPQPLTHVQEQEILRKETIAAFHKAVPTADGEEGDDFLIPREKTKDELEREEEEYKAFLEREVGDLRDLVSVGGSDDEEGHEDEGGVAKDGDGEDGGDEGETKSGEKKKKKKKKKSKGKEQEEKPKKSKAEEDQEFLMNYILNRGWIDRAAGHVPTYNEVTAQAPERRKKEKSKSSVKLEDGEEGVPAEEEDTGLLSDESFDSLADHFEASYNHRFEEPNAAVIATYPRNLDSTLRRSDNTRKDARERKKERKKEELEKKREEVKRLKALKMRELRRKLGMVGVEGGLKRLAKFKDEEDVDDEEFERAMQELDFEADWDPEKHDKQMKGLFEGEDGEEYGDEELKYDEDGKPVWDDDIDIGDIPMVDDDAMDVSYGMNVLNDEGAGTSKKEEKKKKKKKRKKADEDDDDMGVDIDAMDADVKPAFGDDDEEWDGTEEMRKRKLDEYMEQIYALDFNDMVAGMPTRFKYTTVKPDAHALSPVEILMATDKELNEYVGIKKYAPYRQGDDKGRYSKTRQEKLKELKGTVRERIVKAGWASGSGAGGWGVEGERRKGDGMGDDKPKKRLGKKERMKLRAAQGGQEGEEGDDVEMTVADSEEPTQKENKRKRDQEGSKLEEGGKRDLAAKEKQVVEVNGGDQHKKKKRKRSHKTSGEA</sequence>